<name>A0A192H183_9LACO</name>
<gene>
    <name evidence="1" type="ORF">AYR53_03985</name>
</gene>
<dbReference type="KEGG" id="lbt:AYR52_09710"/>
<evidence type="ECO:0000313" key="2">
    <source>
        <dbReference type="Proteomes" id="UP000078582"/>
    </source>
</evidence>
<organism evidence="1 2">
    <name type="scientific">Loigolactobacillus backii</name>
    <dbReference type="NCBI Taxonomy" id="375175"/>
    <lineage>
        <taxon>Bacteria</taxon>
        <taxon>Bacillati</taxon>
        <taxon>Bacillota</taxon>
        <taxon>Bacilli</taxon>
        <taxon>Lactobacillales</taxon>
        <taxon>Lactobacillaceae</taxon>
        <taxon>Loigolactobacillus</taxon>
    </lineage>
</organism>
<keyword evidence="2" id="KW-1185">Reference proteome</keyword>
<proteinExistence type="predicted"/>
<dbReference type="AlphaFoldDB" id="A0A192H183"/>
<evidence type="ECO:0000313" key="1">
    <source>
        <dbReference type="EMBL" id="ANK62002.1"/>
    </source>
</evidence>
<dbReference type="EMBL" id="CP014873">
    <property type="protein sequence ID" value="ANK62002.1"/>
    <property type="molecule type" value="Genomic_DNA"/>
</dbReference>
<reference evidence="1 2" key="1">
    <citation type="submission" date="2016-03" db="EMBL/GenBank/DDBJ databases">
        <title>Pediococcus and Lactobacillus from brewery environment - whole genome sequencing and assembly.</title>
        <authorList>
            <person name="Behr J."/>
            <person name="Geissler A.J."/>
            <person name="Vogel R.F."/>
        </authorList>
    </citation>
    <scope>NUCLEOTIDE SEQUENCE [LARGE SCALE GENOMIC DNA]</scope>
    <source>
        <strain evidence="1 2">TMW 1.1989</strain>
    </source>
</reference>
<dbReference type="Proteomes" id="UP000078582">
    <property type="component" value="Chromosome"/>
</dbReference>
<dbReference type="GeneID" id="42981399"/>
<dbReference type="RefSeq" id="WP_068225824.1">
    <property type="nucleotide sequence ID" value="NZ_CP014623.1"/>
</dbReference>
<accession>A0A192H183</accession>
<sequence length="72" mass="8299">MRSFSYTGLVHFLTTNQQISPIKVSVFESPNQMHTIYIKSVSELAKFNHNAVYNFDDGVNNCITHYNDKKNT</sequence>
<protein>
    <submittedName>
        <fullName evidence="1">Uncharacterized protein</fullName>
    </submittedName>
</protein>